<dbReference type="InterPro" id="IPR004300">
    <property type="entry name" value="Glyco_hydro_57_N"/>
</dbReference>
<evidence type="ECO:0000259" key="3">
    <source>
        <dbReference type="Pfam" id="PF03065"/>
    </source>
</evidence>
<accession>A0A857MLW0</accession>
<dbReference type="KEGG" id="mama:GII36_02930"/>
<keyword evidence="2" id="KW-0119">Carbohydrate metabolism</keyword>
<keyword evidence="5" id="KW-1185">Reference proteome</keyword>
<name>A0A857MLW0_9BACT</name>
<sequence length="398" mass="46471">MSQKTIALYLQLHQPYRVKRYTIFDTAHDHLYFNDEGDSDTNNRRIFERVAEKSYRPMLTQLERLGEELPDFRFSLSVTGTFLEQAEAWAPDVIDTLKRLVASGNVELLAETYHHSLAFYYSQREFETQVNLHREKIFQTFGVIPSVFRNTELAYDDRLAEWAAEHGYKGILAEGWDAVLDWRSPNHLYRAAGTDKLALLLKNYRLSDDLAFRFAHDNWSAASYIDRLHHSDPSAKLINLFMDFETFGEHQWEDTGIFAFFSQFVHAWTADNQRFVTVSDAIALHDQEGELSMPETVTWADSERDLSAWTGNALQQEILKYIYALEHEVTQSGDSDLIADWRKLLTSDHAYYMSTKWHDDGNIHAYFSPYDSPYDAFLGYMNVVRDLRWRVGEHRKAL</sequence>
<comment type="similarity">
    <text evidence="1">Belongs to the glycosyl hydrolase 57 family.</text>
</comment>
<evidence type="ECO:0000313" key="5">
    <source>
        <dbReference type="Proteomes" id="UP001059824"/>
    </source>
</evidence>
<dbReference type="GO" id="GO:0005975">
    <property type="term" value="P:carbohydrate metabolic process"/>
    <property type="evidence" value="ECO:0007669"/>
    <property type="project" value="InterPro"/>
</dbReference>
<dbReference type="InterPro" id="IPR011330">
    <property type="entry name" value="Glyco_hydro/deAcase_b/a-brl"/>
</dbReference>
<dbReference type="InterPro" id="IPR052046">
    <property type="entry name" value="GH57_Enzymes"/>
</dbReference>
<dbReference type="Pfam" id="PF03065">
    <property type="entry name" value="Glyco_hydro_57"/>
    <property type="match status" value="1"/>
</dbReference>
<evidence type="ECO:0000313" key="4">
    <source>
        <dbReference type="EMBL" id="QHN42795.1"/>
    </source>
</evidence>
<protein>
    <submittedName>
        <fullName evidence="4">Polysaccharide deacetylase family protein</fullName>
    </submittedName>
</protein>
<dbReference type="EMBL" id="CP045921">
    <property type="protein sequence ID" value="QHN42795.1"/>
    <property type="molecule type" value="Genomic_DNA"/>
</dbReference>
<dbReference type="PANTHER" id="PTHR36306:SF1">
    <property type="entry name" value="ALPHA-AMYLASE-RELATED"/>
    <property type="match status" value="1"/>
</dbReference>
<dbReference type="AlphaFoldDB" id="A0A857MLW0"/>
<feature type="domain" description="Glycoside hydrolase family 57 N-terminal" evidence="3">
    <location>
        <begin position="7"/>
        <end position="294"/>
    </location>
</feature>
<dbReference type="SUPFAM" id="SSF88713">
    <property type="entry name" value="Glycoside hydrolase/deacetylase"/>
    <property type="match status" value="1"/>
</dbReference>
<dbReference type="PANTHER" id="PTHR36306">
    <property type="entry name" value="ALPHA-AMYLASE-RELATED-RELATED"/>
    <property type="match status" value="1"/>
</dbReference>
<dbReference type="Proteomes" id="UP001059824">
    <property type="component" value="Chromosome"/>
</dbReference>
<gene>
    <name evidence="4" type="ORF">GII36_02930</name>
</gene>
<dbReference type="Gene3D" id="3.20.110.20">
    <property type="match status" value="1"/>
</dbReference>
<evidence type="ECO:0000256" key="1">
    <source>
        <dbReference type="ARBA" id="ARBA00006821"/>
    </source>
</evidence>
<evidence type="ECO:0000256" key="2">
    <source>
        <dbReference type="ARBA" id="ARBA00023277"/>
    </source>
</evidence>
<organism evidence="4 5">
    <name type="scientific">Candidatus Mycosynbacter amalyticus</name>
    <dbReference type="NCBI Taxonomy" id="2665156"/>
    <lineage>
        <taxon>Bacteria</taxon>
        <taxon>Candidatus Saccharimonadota</taxon>
        <taxon>Candidatus Saccharimonadota incertae sedis</taxon>
        <taxon>Candidatus Mycosynbacter</taxon>
    </lineage>
</organism>
<dbReference type="GO" id="GO:0003824">
    <property type="term" value="F:catalytic activity"/>
    <property type="evidence" value="ECO:0007669"/>
    <property type="project" value="InterPro"/>
</dbReference>
<proteinExistence type="inferred from homology"/>
<reference evidence="4" key="1">
    <citation type="journal article" date="2021" name="Nat. Microbiol.">
        <title>Cocultivation of an ultrasmall environmental parasitic bacterium with lytic ability against bacteria associated with wastewater foams.</title>
        <authorList>
            <person name="Batinovic S."/>
            <person name="Rose J.J.A."/>
            <person name="Ratcliffe J."/>
            <person name="Seviour R.J."/>
            <person name="Petrovski S."/>
        </authorList>
    </citation>
    <scope>NUCLEOTIDE SEQUENCE</scope>
    <source>
        <strain evidence="4">JR1</strain>
    </source>
</reference>
<dbReference type="RefSeq" id="WP_260764340.1">
    <property type="nucleotide sequence ID" value="NZ_CP045921.1"/>
</dbReference>
<dbReference type="CDD" id="cd10795">
    <property type="entry name" value="GH57N_MJA1_like"/>
    <property type="match status" value="1"/>
</dbReference>